<evidence type="ECO:0000256" key="2">
    <source>
        <dbReference type="ARBA" id="ARBA00022729"/>
    </source>
</evidence>
<feature type="active site" evidence="7">
    <location>
        <position position="123"/>
    </location>
</feature>
<dbReference type="GO" id="GO:0006508">
    <property type="term" value="P:proteolysis"/>
    <property type="evidence" value="ECO:0007669"/>
    <property type="project" value="InterPro"/>
</dbReference>
<dbReference type="GO" id="GO:0071555">
    <property type="term" value="P:cell wall organization"/>
    <property type="evidence" value="ECO:0007669"/>
    <property type="project" value="UniProtKB-KW"/>
</dbReference>
<keyword evidence="2 10" id="KW-0732">Signal</keyword>
<feature type="active site" description="Acyl-ester intermediate" evidence="7">
    <location>
        <position position="63"/>
    </location>
</feature>
<keyword evidence="12" id="KW-0645">Protease</keyword>
<dbReference type="PROSITE" id="PS51724">
    <property type="entry name" value="SPOR"/>
    <property type="match status" value="1"/>
</dbReference>
<dbReference type="GO" id="GO:0008360">
    <property type="term" value="P:regulation of cell shape"/>
    <property type="evidence" value="ECO:0007669"/>
    <property type="project" value="UniProtKB-KW"/>
</dbReference>
<evidence type="ECO:0000313" key="13">
    <source>
        <dbReference type="Proteomes" id="UP000199647"/>
    </source>
</evidence>
<protein>
    <submittedName>
        <fullName evidence="12">D-alanyl-D-alanine carboxypeptidase</fullName>
    </submittedName>
</protein>
<dbReference type="SUPFAM" id="SSF110997">
    <property type="entry name" value="Sporulation related repeat"/>
    <property type="match status" value="1"/>
</dbReference>
<keyword evidence="6" id="KW-0961">Cell wall biogenesis/degradation</keyword>
<keyword evidence="4" id="KW-0133">Cell shape</keyword>
<dbReference type="PANTHER" id="PTHR21581:SF6">
    <property type="entry name" value="TRAFFICKING PROTEIN PARTICLE COMPLEX SUBUNIT 12"/>
    <property type="match status" value="1"/>
</dbReference>
<evidence type="ECO:0000256" key="3">
    <source>
        <dbReference type="ARBA" id="ARBA00022801"/>
    </source>
</evidence>
<keyword evidence="13" id="KW-1185">Reference proteome</keyword>
<dbReference type="SUPFAM" id="SSF56601">
    <property type="entry name" value="beta-lactamase/transpeptidase-like"/>
    <property type="match status" value="1"/>
</dbReference>
<dbReference type="PRINTS" id="PR00725">
    <property type="entry name" value="DADACBPTASE1"/>
</dbReference>
<comment type="similarity">
    <text evidence="1 9">Belongs to the peptidase S11 family.</text>
</comment>
<evidence type="ECO:0000256" key="7">
    <source>
        <dbReference type="PIRSR" id="PIRSR618044-1"/>
    </source>
</evidence>
<dbReference type="InterPro" id="IPR018044">
    <property type="entry name" value="Peptidase_S11"/>
</dbReference>
<evidence type="ECO:0000256" key="8">
    <source>
        <dbReference type="PIRSR" id="PIRSR618044-2"/>
    </source>
</evidence>
<evidence type="ECO:0000256" key="4">
    <source>
        <dbReference type="ARBA" id="ARBA00022960"/>
    </source>
</evidence>
<feature type="signal peptide" evidence="10">
    <location>
        <begin position="1"/>
        <end position="33"/>
    </location>
</feature>
<gene>
    <name evidence="12" type="ORF">SAMN05216548_102156</name>
</gene>
<dbReference type="GO" id="GO:0009252">
    <property type="term" value="P:peptidoglycan biosynthetic process"/>
    <property type="evidence" value="ECO:0007669"/>
    <property type="project" value="UniProtKB-KW"/>
</dbReference>
<dbReference type="InterPro" id="IPR007730">
    <property type="entry name" value="SPOR-like_dom"/>
</dbReference>
<dbReference type="Pfam" id="PF00768">
    <property type="entry name" value="Peptidase_S11"/>
    <property type="match status" value="1"/>
</dbReference>
<sequence length="499" mass="52802">MRTPGSSTKGFGKVLFAAALVALGGLPVQQAFAATKEAAYVVDAKTGETLYESHGDEARYPASLTKMMTLYILFEELQAGHLSLDSQLKVSAYAASQSPTKLGLRPGQTVRVEDAIKGICVHSANDAAVVIAENIEGSASAFAARMTRTARALGMTNTVFYNPNGLPDMRQHTTAHDLSRLGRALNDRFPRYFAFFNTPTFTWGSRTYRNTDHLLGSLKGPGSVAGVDGIKTGYTNASGYNLVTSARSGNRHIIAVVMGGATWGSRDAKMRELVRRYLPQATPAGTTSDPVVMARIDTGASAPQPKLRPILASAQAEDDVAAQPKVASLTVEDAAPVAVASAPKPRLKASADPIAARISEATAVAELAYANSDAHEEDPIRRLAELARDKASAGSEKKTRSYAELKAKASREGAASVPRGWYVQIGTSHSEEGAHGLIDSAKSVGGRALASADSFTQPINVRGVKVYRARFAGFKDKDAARDACDSLKSKKISCLAVAD</sequence>
<dbReference type="Pfam" id="PF05036">
    <property type="entry name" value="SPOR"/>
    <property type="match status" value="1"/>
</dbReference>
<keyword evidence="12" id="KW-0121">Carboxypeptidase</keyword>
<feature type="active site" description="Proton acceptor" evidence="7">
    <location>
        <position position="66"/>
    </location>
</feature>
<dbReference type="AlphaFoldDB" id="A0A1H9CI25"/>
<evidence type="ECO:0000256" key="6">
    <source>
        <dbReference type="ARBA" id="ARBA00023316"/>
    </source>
</evidence>
<dbReference type="STRING" id="1855383.SAMN05216548_102156"/>
<evidence type="ECO:0000259" key="11">
    <source>
        <dbReference type="PROSITE" id="PS51724"/>
    </source>
</evidence>
<organism evidence="12 13">
    <name type="scientific">Faunimonas pinastri</name>
    <dbReference type="NCBI Taxonomy" id="1855383"/>
    <lineage>
        <taxon>Bacteria</taxon>
        <taxon>Pseudomonadati</taxon>
        <taxon>Pseudomonadota</taxon>
        <taxon>Alphaproteobacteria</taxon>
        <taxon>Hyphomicrobiales</taxon>
        <taxon>Afifellaceae</taxon>
        <taxon>Faunimonas</taxon>
    </lineage>
</organism>
<evidence type="ECO:0000256" key="1">
    <source>
        <dbReference type="ARBA" id="ARBA00007164"/>
    </source>
</evidence>
<name>A0A1H9CI25_9HYPH</name>
<dbReference type="GO" id="GO:0042834">
    <property type="term" value="F:peptidoglycan binding"/>
    <property type="evidence" value="ECO:0007669"/>
    <property type="project" value="InterPro"/>
</dbReference>
<dbReference type="PANTHER" id="PTHR21581">
    <property type="entry name" value="D-ALANYL-D-ALANINE CARBOXYPEPTIDASE"/>
    <property type="match status" value="1"/>
</dbReference>
<keyword evidence="3" id="KW-0378">Hydrolase</keyword>
<feature type="binding site" evidence="8">
    <location>
        <position position="231"/>
    </location>
    <ligand>
        <name>substrate</name>
    </ligand>
</feature>
<evidence type="ECO:0000256" key="10">
    <source>
        <dbReference type="SAM" id="SignalP"/>
    </source>
</evidence>
<dbReference type="Gene3D" id="3.30.70.1070">
    <property type="entry name" value="Sporulation related repeat"/>
    <property type="match status" value="1"/>
</dbReference>
<dbReference type="EMBL" id="FOFG01000002">
    <property type="protein sequence ID" value="SEQ00711.1"/>
    <property type="molecule type" value="Genomic_DNA"/>
</dbReference>
<accession>A0A1H9CI25</accession>
<evidence type="ECO:0000313" key="12">
    <source>
        <dbReference type="EMBL" id="SEQ00711.1"/>
    </source>
</evidence>
<dbReference type="Gene3D" id="3.40.710.10">
    <property type="entry name" value="DD-peptidase/beta-lactamase superfamily"/>
    <property type="match status" value="1"/>
</dbReference>
<evidence type="ECO:0000256" key="5">
    <source>
        <dbReference type="ARBA" id="ARBA00022984"/>
    </source>
</evidence>
<feature type="domain" description="SPOR" evidence="11">
    <location>
        <begin position="415"/>
        <end position="499"/>
    </location>
</feature>
<proteinExistence type="inferred from homology"/>
<dbReference type="InterPro" id="IPR001967">
    <property type="entry name" value="Peptidase_S11_N"/>
</dbReference>
<reference evidence="12 13" key="1">
    <citation type="submission" date="2016-10" db="EMBL/GenBank/DDBJ databases">
        <authorList>
            <person name="de Groot N.N."/>
        </authorList>
    </citation>
    <scope>NUCLEOTIDE SEQUENCE [LARGE SCALE GENOMIC DNA]</scope>
    <source>
        <strain evidence="12 13">A52C2</strain>
    </source>
</reference>
<keyword evidence="5" id="KW-0573">Peptidoglycan synthesis</keyword>
<evidence type="ECO:0000256" key="9">
    <source>
        <dbReference type="RuleBase" id="RU004016"/>
    </source>
</evidence>
<feature type="chain" id="PRO_5011669164" evidence="10">
    <location>
        <begin position="34"/>
        <end position="499"/>
    </location>
</feature>
<dbReference type="GO" id="GO:0009002">
    <property type="term" value="F:serine-type D-Ala-D-Ala carboxypeptidase activity"/>
    <property type="evidence" value="ECO:0007669"/>
    <property type="project" value="InterPro"/>
</dbReference>
<dbReference type="InterPro" id="IPR012338">
    <property type="entry name" value="Beta-lactam/transpept-like"/>
</dbReference>
<dbReference type="Proteomes" id="UP000199647">
    <property type="component" value="Unassembled WGS sequence"/>
</dbReference>
<dbReference type="InterPro" id="IPR036680">
    <property type="entry name" value="SPOR-like_sf"/>
</dbReference>